<proteinExistence type="predicted"/>
<comment type="caution">
    <text evidence="2">The sequence shown here is derived from an EMBL/GenBank/DDBJ whole genome shotgun (WGS) entry which is preliminary data.</text>
</comment>
<reference evidence="2 3" key="1">
    <citation type="submission" date="2024-03" db="EMBL/GenBank/DDBJ databases">
        <title>Draft genome sequence of Klenkia terrae.</title>
        <authorList>
            <person name="Duangmal K."/>
            <person name="Chantavorakit T."/>
        </authorList>
    </citation>
    <scope>NUCLEOTIDE SEQUENCE [LARGE SCALE GENOMIC DNA]</scope>
    <source>
        <strain evidence="2 3">JCM 17786</strain>
    </source>
</reference>
<accession>A0ABU8EC88</accession>
<feature type="transmembrane region" description="Helical" evidence="1">
    <location>
        <begin position="25"/>
        <end position="43"/>
    </location>
</feature>
<dbReference type="EMBL" id="JBAPLV010000039">
    <property type="protein sequence ID" value="MEI4281170.1"/>
    <property type="molecule type" value="Genomic_DNA"/>
</dbReference>
<protein>
    <recommendedName>
        <fullName evidence="4">Integral membrane protein</fullName>
    </recommendedName>
</protein>
<gene>
    <name evidence="2" type="ORF">UXQ13_22045</name>
</gene>
<feature type="transmembrane region" description="Helical" evidence="1">
    <location>
        <begin position="116"/>
        <end position="137"/>
    </location>
</feature>
<organism evidence="2 3">
    <name type="scientific">Klenkia terrae</name>
    <dbReference type="NCBI Taxonomy" id="1052259"/>
    <lineage>
        <taxon>Bacteria</taxon>
        <taxon>Bacillati</taxon>
        <taxon>Actinomycetota</taxon>
        <taxon>Actinomycetes</taxon>
        <taxon>Geodermatophilales</taxon>
        <taxon>Geodermatophilaceae</taxon>
        <taxon>Klenkia</taxon>
    </lineage>
</organism>
<feature type="transmembrane region" description="Helical" evidence="1">
    <location>
        <begin position="85"/>
        <end position="104"/>
    </location>
</feature>
<keyword evidence="1" id="KW-0472">Membrane</keyword>
<keyword evidence="3" id="KW-1185">Reference proteome</keyword>
<keyword evidence="1" id="KW-0812">Transmembrane</keyword>
<dbReference type="Proteomes" id="UP001373496">
    <property type="component" value="Unassembled WGS sequence"/>
</dbReference>
<evidence type="ECO:0000256" key="1">
    <source>
        <dbReference type="SAM" id="Phobius"/>
    </source>
</evidence>
<sequence>MADRLGAPAAGGDDAGSTSRGPGRVLVALYGVFALAAGARAAVQLATQFDEAPVAYLLSAFSAVVYLVATVGLARGGRSGRRTAVVACGVELVGVLVVGTLSLVDPAAFPDATVWSGFGQGYGFIPLALPVLGLLWLRHLGELERDRPASP</sequence>
<evidence type="ECO:0000313" key="3">
    <source>
        <dbReference type="Proteomes" id="UP001373496"/>
    </source>
</evidence>
<evidence type="ECO:0000313" key="2">
    <source>
        <dbReference type="EMBL" id="MEI4281170.1"/>
    </source>
</evidence>
<keyword evidence="1" id="KW-1133">Transmembrane helix</keyword>
<evidence type="ECO:0008006" key="4">
    <source>
        <dbReference type="Google" id="ProtNLM"/>
    </source>
</evidence>
<feature type="transmembrane region" description="Helical" evidence="1">
    <location>
        <begin position="55"/>
        <end position="73"/>
    </location>
</feature>
<name>A0ABU8EC88_9ACTN</name>
<dbReference type="RefSeq" id="WP_225233653.1">
    <property type="nucleotide sequence ID" value="NZ_JBAPLV010000039.1"/>
</dbReference>